<comment type="caution">
    <text evidence="2">The sequence shown here is derived from an EMBL/GenBank/DDBJ whole genome shotgun (WGS) entry which is preliminary data.</text>
</comment>
<feature type="compositionally biased region" description="Basic and acidic residues" evidence="1">
    <location>
        <begin position="49"/>
        <end position="67"/>
    </location>
</feature>
<feature type="region of interest" description="Disordered" evidence="1">
    <location>
        <begin position="39"/>
        <end position="73"/>
    </location>
</feature>
<keyword evidence="3" id="KW-1185">Reference proteome</keyword>
<accession>A0AAN7GLI4</accession>
<reference evidence="2 3" key="1">
    <citation type="journal article" date="2023" name="Hortic Res">
        <title>Pangenome of water caltrop reveals structural variations and asymmetric subgenome divergence after allopolyploidization.</title>
        <authorList>
            <person name="Zhang X."/>
            <person name="Chen Y."/>
            <person name="Wang L."/>
            <person name="Yuan Y."/>
            <person name="Fang M."/>
            <person name="Shi L."/>
            <person name="Lu R."/>
            <person name="Comes H.P."/>
            <person name="Ma Y."/>
            <person name="Chen Y."/>
            <person name="Huang G."/>
            <person name="Zhou Y."/>
            <person name="Zheng Z."/>
            <person name="Qiu Y."/>
        </authorList>
    </citation>
    <scope>NUCLEOTIDE SEQUENCE [LARGE SCALE GENOMIC DNA]</scope>
    <source>
        <tissue evidence="2">Roots</tissue>
    </source>
</reference>
<gene>
    <name evidence="2" type="ORF">SAY87_010436</name>
</gene>
<dbReference type="AlphaFoldDB" id="A0AAN7GLI4"/>
<dbReference type="Proteomes" id="UP001345219">
    <property type="component" value="Chromosome 9"/>
</dbReference>
<proteinExistence type="predicted"/>
<evidence type="ECO:0000313" key="3">
    <source>
        <dbReference type="Proteomes" id="UP001345219"/>
    </source>
</evidence>
<dbReference type="EMBL" id="JAXIOK010000022">
    <property type="protein sequence ID" value="KAK4744124.1"/>
    <property type="molecule type" value="Genomic_DNA"/>
</dbReference>
<evidence type="ECO:0000313" key="2">
    <source>
        <dbReference type="EMBL" id="KAK4744124.1"/>
    </source>
</evidence>
<sequence length="73" mass="7965">MNLTLGNSSTAADSSNRYIHIIKPRGGEMQVQGNRGDTVGAAEVEGGDTDSRELPQHVQDEPSELRYQRPGRL</sequence>
<organism evidence="2 3">
    <name type="scientific">Trapa incisa</name>
    <dbReference type="NCBI Taxonomy" id="236973"/>
    <lineage>
        <taxon>Eukaryota</taxon>
        <taxon>Viridiplantae</taxon>
        <taxon>Streptophyta</taxon>
        <taxon>Embryophyta</taxon>
        <taxon>Tracheophyta</taxon>
        <taxon>Spermatophyta</taxon>
        <taxon>Magnoliopsida</taxon>
        <taxon>eudicotyledons</taxon>
        <taxon>Gunneridae</taxon>
        <taxon>Pentapetalae</taxon>
        <taxon>rosids</taxon>
        <taxon>malvids</taxon>
        <taxon>Myrtales</taxon>
        <taxon>Lythraceae</taxon>
        <taxon>Trapa</taxon>
    </lineage>
</organism>
<protein>
    <submittedName>
        <fullName evidence="2">Uncharacterized protein</fullName>
    </submittedName>
</protein>
<evidence type="ECO:0000256" key="1">
    <source>
        <dbReference type="SAM" id="MobiDB-lite"/>
    </source>
</evidence>
<name>A0AAN7GLI4_9MYRT</name>